<accession>A0A9P5HRW8</accession>
<evidence type="ECO:0000313" key="1">
    <source>
        <dbReference type="EMBL" id="KAF7921111.1"/>
    </source>
</evidence>
<dbReference type="GeneID" id="62154967"/>
<dbReference type="AlphaFoldDB" id="A0A9P5HRW8"/>
<comment type="caution">
    <text evidence="1">The sequence shown here is derived from an EMBL/GenBank/DDBJ whole genome shotgun (WGS) entry which is preliminary data.</text>
</comment>
<dbReference type="EMBL" id="RCSW01000036">
    <property type="protein sequence ID" value="KAF7921111.1"/>
    <property type="molecule type" value="Genomic_DNA"/>
</dbReference>
<sequence>MPRFTGALVQPTLRSLVLSHLCLEATIHVHLILIQNLQADTCFSPSVSYEYKGTYFNSLDRAMTLPCDEIVDSLLRKDCPVSYKAKLTALQTRDLQALIESGDFTKFNHFLQFLFKSDRVSGSSPPFFGIDDQSYMQDVRRHKHNAIFTAASLGFCYHLKMILQHQSASAYAEDIIERNIAFLAAINSSQPHTVSWLVFSDIHRDSFYWLEPMPSEVYDQGSKSMSLLKYAIHLQEISEEFRQFVIDATAVAQNKPEQVTLFGGRKYFNQRYECLASDLPDLPREVEEYIWPHSHDHEKPKATVPLIWAVIYNRPKIVEALLSEPLPSYDDDVIEAATTCAIMMDFAKIVMLFELVHTL</sequence>
<reference evidence="1 2" key="1">
    <citation type="journal article" date="2020" name="Genome Biol. Evol.">
        <title>Comparative genomics of Sclerotiniaceae.</title>
        <authorList>
            <person name="Valero Jimenez C.A."/>
            <person name="Steentjes M."/>
            <person name="Scholten O.E."/>
            <person name="Van Kan J.A.L."/>
        </authorList>
    </citation>
    <scope>NUCLEOTIDE SEQUENCE [LARGE SCALE GENOMIC DNA]</scope>
    <source>
        <strain evidence="1 2">MUCL 94</strain>
    </source>
</reference>
<organism evidence="1 2">
    <name type="scientific">Botrytis byssoidea</name>
    <dbReference type="NCBI Taxonomy" id="139641"/>
    <lineage>
        <taxon>Eukaryota</taxon>
        <taxon>Fungi</taxon>
        <taxon>Dikarya</taxon>
        <taxon>Ascomycota</taxon>
        <taxon>Pezizomycotina</taxon>
        <taxon>Leotiomycetes</taxon>
        <taxon>Helotiales</taxon>
        <taxon>Sclerotiniaceae</taxon>
        <taxon>Botrytis</taxon>
    </lineage>
</organism>
<protein>
    <submittedName>
        <fullName evidence="1">Uncharacterized protein</fullName>
    </submittedName>
</protein>
<name>A0A9P5HRW8_9HELO</name>
<evidence type="ECO:0000313" key="2">
    <source>
        <dbReference type="Proteomes" id="UP000710849"/>
    </source>
</evidence>
<proteinExistence type="predicted"/>
<dbReference type="RefSeq" id="XP_038727303.1">
    <property type="nucleotide sequence ID" value="XM_038881894.1"/>
</dbReference>
<dbReference type="Proteomes" id="UP000710849">
    <property type="component" value="Unassembled WGS sequence"/>
</dbReference>
<keyword evidence="2" id="KW-1185">Reference proteome</keyword>
<gene>
    <name evidence="1" type="ORF">EAE97_011379</name>
</gene>